<keyword evidence="3" id="KW-1185">Reference proteome</keyword>
<comment type="caution">
    <text evidence="2">The sequence shown here is derived from an EMBL/GenBank/DDBJ whole genome shotgun (WGS) entry which is preliminary data.</text>
</comment>
<evidence type="ECO:0000256" key="1">
    <source>
        <dbReference type="SAM" id="MobiDB-lite"/>
    </source>
</evidence>
<sequence length="175" mass="19993">MRDEMENALRKARICQHYDNRLLPPPQLPAVLVASALLRMEACLPVAPLARSDLRPPRLEDAQRDWIFQNVEEARFGHYEKRPPPVLSRATKGLPGERFRRLSRPKPPDAGGSPHEMDESLKRRGAAEAGGGEYCIGREANRDDLILRINIKSMIYLIDTGQKMDETFQERLYCD</sequence>
<dbReference type="OrthoDB" id="264795at2759"/>
<evidence type="ECO:0000313" key="2">
    <source>
        <dbReference type="EMBL" id="TKR82250.1"/>
    </source>
</evidence>
<feature type="region of interest" description="Disordered" evidence="1">
    <location>
        <begin position="79"/>
        <end position="124"/>
    </location>
</feature>
<feature type="compositionally biased region" description="Basic and acidic residues" evidence="1">
    <location>
        <begin position="115"/>
        <end position="124"/>
    </location>
</feature>
<protein>
    <submittedName>
        <fullName evidence="2">Uncharacterized protein</fullName>
    </submittedName>
</protein>
<evidence type="ECO:0000313" key="3">
    <source>
        <dbReference type="Proteomes" id="UP000298663"/>
    </source>
</evidence>
<proteinExistence type="predicted"/>
<accession>A0A4U5NHM9</accession>
<reference evidence="2 3" key="1">
    <citation type="journal article" date="2015" name="Genome Biol.">
        <title>Comparative genomics of Steinernema reveals deeply conserved gene regulatory networks.</title>
        <authorList>
            <person name="Dillman A.R."/>
            <person name="Macchietto M."/>
            <person name="Porter C.F."/>
            <person name="Rogers A."/>
            <person name="Williams B."/>
            <person name="Antoshechkin I."/>
            <person name="Lee M.M."/>
            <person name="Goodwin Z."/>
            <person name="Lu X."/>
            <person name="Lewis E.E."/>
            <person name="Goodrich-Blair H."/>
            <person name="Stock S.P."/>
            <person name="Adams B.J."/>
            <person name="Sternberg P.W."/>
            <person name="Mortazavi A."/>
        </authorList>
    </citation>
    <scope>NUCLEOTIDE SEQUENCE [LARGE SCALE GENOMIC DNA]</scope>
    <source>
        <strain evidence="2 3">ALL</strain>
    </source>
</reference>
<dbReference type="AlphaFoldDB" id="A0A4U5NHM9"/>
<reference evidence="2 3" key="2">
    <citation type="journal article" date="2019" name="G3 (Bethesda)">
        <title>Hybrid Assembly of the Genome of the Entomopathogenic Nematode Steinernema carpocapsae Identifies the X-Chromosome.</title>
        <authorList>
            <person name="Serra L."/>
            <person name="Macchietto M."/>
            <person name="Macias-Munoz A."/>
            <person name="McGill C.J."/>
            <person name="Rodriguez I.M."/>
            <person name="Rodriguez B."/>
            <person name="Murad R."/>
            <person name="Mortazavi A."/>
        </authorList>
    </citation>
    <scope>NUCLEOTIDE SEQUENCE [LARGE SCALE GENOMIC DNA]</scope>
    <source>
        <strain evidence="2 3">ALL</strain>
    </source>
</reference>
<name>A0A4U5NHM9_STECR</name>
<dbReference type="EMBL" id="AZBU02000004">
    <property type="protein sequence ID" value="TKR82250.1"/>
    <property type="molecule type" value="Genomic_DNA"/>
</dbReference>
<gene>
    <name evidence="2" type="ORF">L596_015999</name>
</gene>
<dbReference type="Proteomes" id="UP000298663">
    <property type="component" value="Unassembled WGS sequence"/>
</dbReference>
<organism evidence="2 3">
    <name type="scientific">Steinernema carpocapsae</name>
    <name type="common">Entomopathogenic nematode</name>
    <dbReference type="NCBI Taxonomy" id="34508"/>
    <lineage>
        <taxon>Eukaryota</taxon>
        <taxon>Metazoa</taxon>
        <taxon>Ecdysozoa</taxon>
        <taxon>Nematoda</taxon>
        <taxon>Chromadorea</taxon>
        <taxon>Rhabditida</taxon>
        <taxon>Tylenchina</taxon>
        <taxon>Panagrolaimomorpha</taxon>
        <taxon>Strongyloidoidea</taxon>
        <taxon>Steinernematidae</taxon>
        <taxon>Steinernema</taxon>
    </lineage>
</organism>